<reference evidence="1 2" key="1">
    <citation type="submission" date="2020-08" db="EMBL/GenBank/DDBJ databases">
        <title>Functional genomics of gut bacteria from endangered species of beetles.</title>
        <authorList>
            <person name="Carlos-Shanley C."/>
        </authorList>
    </citation>
    <scope>NUCLEOTIDE SEQUENCE [LARGE SCALE GENOMIC DNA]</scope>
    <source>
        <strain evidence="1 2">S00142</strain>
    </source>
</reference>
<evidence type="ECO:0000313" key="2">
    <source>
        <dbReference type="Proteomes" id="UP000561681"/>
    </source>
</evidence>
<accession>A0A7W7IZ85</accession>
<evidence type="ECO:0000313" key="1">
    <source>
        <dbReference type="EMBL" id="MBB4803306.1"/>
    </source>
</evidence>
<dbReference type="EMBL" id="JACHLD010000005">
    <property type="protein sequence ID" value="MBB4803306.1"/>
    <property type="molecule type" value="Genomic_DNA"/>
</dbReference>
<proteinExistence type="predicted"/>
<sequence length="34" mass="4087">MNFDEKNSDNLPKYSLKQRILVIFIVKMRLATLF</sequence>
<comment type="caution">
    <text evidence="1">The sequence shown here is derived from an EMBL/GenBank/DDBJ whole genome shotgun (WGS) entry which is preliminary data.</text>
</comment>
<gene>
    <name evidence="1" type="ORF">HNP37_003381</name>
</gene>
<organism evidence="1 2">
    <name type="scientific">Flavobacterium nitrogenifigens</name>
    <dbReference type="NCBI Taxonomy" id="1617283"/>
    <lineage>
        <taxon>Bacteria</taxon>
        <taxon>Pseudomonadati</taxon>
        <taxon>Bacteroidota</taxon>
        <taxon>Flavobacteriia</taxon>
        <taxon>Flavobacteriales</taxon>
        <taxon>Flavobacteriaceae</taxon>
        <taxon>Flavobacterium</taxon>
    </lineage>
</organism>
<keyword evidence="2" id="KW-1185">Reference proteome</keyword>
<dbReference type="Proteomes" id="UP000561681">
    <property type="component" value="Unassembled WGS sequence"/>
</dbReference>
<name>A0A7W7IZ85_9FLAO</name>
<dbReference type="AlphaFoldDB" id="A0A7W7IZ85"/>
<protein>
    <submittedName>
        <fullName evidence="1">Uncharacterized protein</fullName>
    </submittedName>
</protein>